<reference evidence="4" key="1">
    <citation type="submission" date="2025-08" db="UniProtKB">
        <authorList>
            <consortium name="RefSeq"/>
        </authorList>
    </citation>
    <scope>IDENTIFICATION</scope>
    <source>
        <tissue evidence="4">Whole organism</tissue>
    </source>
</reference>
<dbReference type="PANTHER" id="PTHR43686">
    <property type="entry name" value="SULFURTRANSFERASE-RELATED"/>
    <property type="match status" value="1"/>
</dbReference>
<dbReference type="InterPro" id="IPR015424">
    <property type="entry name" value="PyrdxlP-dep_Trfase"/>
</dbReference>
<dbReference type="PANTHER" id="PTHR43686:SF1">
    <property type="entry name" value="AMINOTRAN_5 DOMAIN-CONTAINING PROTEIN"/>
    <property type="match status" value="1"/>
</dbReference>
<organism evidence="3 4">
    <name type="scientific">Frankliniella occidentalis</name>
    <name type="common">Western flower thrips</name>
    <name type="synonym">Euthrips occidentalis</name>
    <dbReference type="NCBI Taxonomy" id="133901"/>
    <lineage>
        <taxon>Eukaryota</taxon>
        <taxon>Metazoa</taxon>
        <taxon>Ecdysozoa</taxon>
        <taxon>Arthropoda</taxon>
        <taxon>Hexapoda</taxon>
        <taxon>Insecta</taxon>
        <taxon>Pterygota</taxon>
        <taxon>Neoptera</taxon>
        <taxon>Paraneoptera</taxon>
        <taxon>Thysanoptera</taxon>
        <taxon>Terebrantia</taxon>
        <taxon>Thripoidea</taxon>
        <taxon>Thripidae</taxon>
        <taxon>Frankliniella</taxon>
    </lineage>
</organism>
<dbReference type="RefSeq" id="XP_052132124.1">
    <property type="nucleotide sequence ID" value="XM_052276164.1"/>
</dbReference>
<dbReference type="Gene3D" id="3.90.1150.10">
    <property type="entry name" value="Aspartate Aminotransferase, domain 1"/>
    <property type="match status" value="1"/>
</dbReference>
<name>A0A9C6XAB2_FRAOC</name>
<dbReference type="InterPro" id="IPR015422">
    <property type="entry name" value="PyrdxlP-dep_Trfase_small"/>
</dbReference>
<keyword evidence="3" id="KW-1185">Reference proteome</keyword>
<evidence type="ECO:0000313" key="3">
    <source>
        <dbReference type="Proteomes" id="UP000504606"/>
    </source>
</evidence>
<dbReference type="OrthoDB" id="420046at2759"/>
<dbReference type="SUPFAM" id="SSF53383">
    <property type="entry name" value="PLP-dependent transferases"/>
    <property type="match status" value="1"/>
</dbReference>
<dbReference type="InterPro" id="IPR000192">
    <property type="entry name" value="Aminotrans_V_dom"/>
</dbReference>
<evidence type="ECO:0000259" key="2">
    <source>
        <dbReference type="Pfam" id="PF00266"/>
    </source>
</evidence>
<dbReference type="Pfam" id="PF00266">
    <property type="entry name" value="Aminotran_5"/>
    <property type="match status" value="1"/>
</dbReference>
<proteinExistence type="predicted"/>
<feature type="domain" description="Aminotransferase class V" evidence="2">
    <location>
        <begin position="4"/>
        <end position="109"/>
    </location>
</feature>
<evidence type="ECO:0000256" key="1">
    <source>
        <dbReference type="SAM" id="MobiDB-lite"/>
    </source>
</evidence>
<accession>A0A9C6XAB2</accession>
<gene>
    <name evidence="4" type="primary">LOC127751900</name>
</gene>
<dbReference type="Proteomes" id="UP000504606">
    <property type="component" value="Unplaced"/>
</dbReference>
<dbReference type="KEGG" id="foc:127751900"/>
<protein>
    <submittedName>
        <fullName evidence="4">Uncharacterized protein LOC127751900</fullName>
    </submittedName>
</protein>
<sequence>MREEGGTGAIVESVRAGLVMQLKEAVGHPSIMAREEKICKMVLAHIRTIPELILLGNNSSSVQRLPVFSFMVRHPRGTFLHHNFVCAILNDVFGIQVRGGCACAGPYAQDLLGISEELAADYEAVLMEDSRLDRTHLRRKGEHSTYEMLRPGFARVSIPYFMSDSEIAFVLEALKMVATEGWKLLPQYILNPDTGEWRHNTNTVFRDRKWLGSIRYVDGKMQSFERRVSGQTPCPHDTGDCLHTARNIFNKARKMAQRYPLPDQRLMFDQNTAALRWFMLPSEAQDLLLGNVQNVKQEVPFDPTPYSGARGRTSSCDSASSGETTPGVQQTSPISNGSTPPKCPSATSFARHNSLSSIENLPRFVGSPTAPIQTRTRINSLQVPVSIY</sequence>
<feature type="region of interest" description="Disordered" evidence="1">
    <location>
        <begin position="298"/>
        <end position="351"/>
    </location>
</feature>
<dbReference type="AlphaFoldDB" id="A0A9C6XAB2"/>
<feature type="compositionally biased region" description="Polar residues" evidence="1">
    <location>
        <begin position="312"/>
        <end position="351"/>
    </location>
</feature>
<dbReference type="GeneID" id="127751900"/>
<evidence type="ECO:0000313" key="4">
    <source>
        <dbReference type="RefSeq" id="XP_052132124.1"/>
    </source>
</evidence>
<dbReference type="GO" id="GO:0016740">
    <property type="term" value="F:transferase activity"/>
    <property type="evidence" value="ECO:0007669"/>
    <property type="project" value="UniProtKB-ARBA"/>
</dbReference>